<evidence type="ECO:0000313" key="11">
    <source>
        <dbReference type="EMBL" id="BBO22956.1"/>
    </source>
</evidence>
<evidence type="ECO:0000256" key="5">
    <source>
        <dbReference type="ARBA" id="ARBA00022692"/>
    </source>
</evidence>
<feature type="region of interest" description="Disordered" evidence="8">
    <location>
        <begin position="42"/>
        <end position="73"/>
    </location>
</feature>
<keyword evidence="4" id="KW-0997">Cell inner membrane</keyword>
<feature type="compositionally biased region" description="Basic and acidic residues" evidence="8">
    <location>
        <begin position="55"/>
        <end position="73"/>
    </location>
</feature>
<keyword evidence="6 9" id="KW-1133">Transmembrane helix</keyword>
<evidence type="ECO:0000256" key="7">
    <source>
        <dbReference type="ARBA" id="ARBA00023136"/>
    </source>
</evidence>
<dbReference type="AlphaFoldDB" id="A0A809S374"/>
<dbReference type="PANTHER" id="PTHR30012:SF0">
    <property type="entry name" value="TYPE II SECRETION SYSTEM PROTEIN F-RELATED"/>
    <property type="match status" value="1"/>
</dbReference>
<evidence type="ECO:0000256" key="8">
    <source>
        <dbReference type="SAM" id="MobiDB-lite"/>
    </source>
</evidence>
<organism evidence="11 12">
    <name type="scientific">Candidatus Nitrosymbiomonas proteolyticus</name>
    <dbReference type="NCBI Taxonomy" id="2608984"/>
    <lineage>
        <taxon>Bacteria</taxon>
        <taxon>Bacillati</taxon>
        <taxon>Armatimonadota</taxon>
        <taxon>Armatimonadota incertae sedis</taxon>
        <taxon>Candidatus Nitrosymbiomonas</taxon>
    </lineage>
</organism>
<evidence type="ECO:0000259" key="10">
    <source>
        <dbReference type="Pfam" id="PF00482"/>
    </source>
</evidence>
<comment type="subcellular location">
    <subcellularLocation>
        <location evidence="1">Cell inner membrane</location>
        <topology evidence="1">Multi-pass membrane protein</topology>
    </subcellularLocation>
</comment>
<sequence length="420" mass="45791">MAIFEYKGHDSEGKPVTGTVIGPSMASVADDLSKRGVRVAHLGESSMPNDPLAEPVRRVESPRTPEAPPRDPTLEARSRWMSEVVAPLVSPVPLSALLFFFRQLGSMVSAGVGVVQSLHTLSTQTPNATLRPIVAELKVHAEQGRPISVGLERYPEVFPPVMLNLVRVGEETGTLDKALGLVAHYIEQEIELRNLYRRVTLYPKLVIGSSIVIILATNWIIGYFGKTGGIASPLTSPVTWLFLGPLLVLMFLFFRVGTKNREVRRTYDLLTSTMPYLGTTLRQLSMAKFGRAFGALYGAGVALPRAFQLAADACGNEYLRERMYPAVKQLENGESITEVFAGTGAFSPIVLDMTRTGETTGNLDQMLLKLADYYEDDSKTRAIQMGYVLGVIALLIVAVYVAYVVITFWVGYATGAVSGA</sequence>
<evidence type="ECO:0000256" key="6">
    <source>
        <dbReference type="ARBA" id="ARBA00022989"/>
    </source>
</evidence>
<dbReference type="InterPro" id="IPR018076">
    <property type="entry name" value="T2SS_GspF_dom"/>
</dbReference>
<dbReference type="FunFam" id="1.20.81.30:FF:000001">
    <property type="entry name" value="Type II secretion system protein F"/>
    <property type="match status" value="1"/>
</dbReference>
<feature type="domain" description="Type II secretion system protein GspF" evidence="10">
    <location>
        <begin position="291"/>
        <end position="408"/>
    </location>
</feature>
<keyword evidence="3" id="KW-1003">Cell membrane</keyword>
<keyword evidence="7 9" id="KW-0472">Membrane</keyword>
<evidence type="ECO:0000256" key="3">
    <source>
        <dbReference type="ARBA" id="ARBA00022475"/>
    </source>
</evidence>
<proteinExistence type="inferred from homology"/>
<protein>
    <submittedName>
        <fullName evidence="11">Type II secretory pathway, component PulF</fullName>
    </submittedName>
</protein>
<feature type="transmembrane region" description="Helical" evidence="9">
    <location>
        <begin position="205"/>
        <end position="225"/>
    </location>
</feature>
<evidence type="ECO:0000313" key="12">
    <source>
        <dbReference type="Proteomes" id="UP000662873"/>
    </source>
</evidence>
<dbReference type="KEGG" id="npy:NPRO_05510"/>
<feature type="domain" description="Type II secretion system protein GspF" evidence="10">
    <location>
        <begin position="100"/>
        <end position="216"/>
    </location>
</feature>
<dbReference type="InterPro" id="IPR042094">
    <property type="entry name" value="T2SS_GspF_sf"/>
</dbReference>
<dbReference type="GO" id="GO:0005886">
    <property type="term" value="C:plasma membrane"/>
    <property type="evidence" value="ECO:0007669"/>
    <property type="project" value="UniProtKB-SubCell"/>
</dbReference>
<comment type="similarity">
    <text evidence="2">Belongs to the GSP F family.</text>
</comment>
<dbReference type="Gene3D" id="1.20.81.30">
    <property type="entry name" value="Type II secretion system (T2SS), domain F"/>
    <property type="match status" value="2"/>
</dbReference>
<evidence type="ECO:0000256" key="1">
    <source>
        <dbReference type="ARBA" id="ARBA00004429"/>
    </source>
</evidence>
<reference evidence="11" key="1">
    <citation type="journal article" name="DNA Res.">
        <title>The physiological potential of anammox bacteria as revealed by their core genome structure.</title>
        <authorList>
            <person name="Okubo T."/>
            <person name="Toyoda A."/>
            <person name="Fukuhara K."/>
            <person name="Uchiyama I."/>
            <person name="Harigaya Y."/>
            <person name="Kuroiwa M."/>
            <person name="Suzuki T."/>
            <person name="Murakami Y."/>
            <person name="Suwa Y."/>
            <person name="Takami H."/>
        </authorList>
    </citation>
    <scope>NUCLEOTIDE SEQUENCE</scope>
    <source>
        <strain evidence="11">317325-2</strain>
    </source>
</reference>
<dbReference type="EMBL" id="AP021858">
    <property type="protein sequence ID" value="BBO22956.1"/>
    <property type="molecule type" value="Genomic_DNA"/>
</dbReference>
<evidence type="ECO:0000256" key="4">
    <source>
        <dbReference type="ARBA" id="ARBA00022519"/>
    </source>
</evidence>
<evidence type="ECO:0000256" key="9">
    <source>
        <dbReference type="SAM" id="Phobius"/>
    </source>
</evidence>
<evidence type="ECO:0000256" key="2">
    <source>
        <dbReference type="ARBA" id="ARBA00005745"/>
    </source>
</evidence>
<dbReference type="Pfam" id="PF00482">
    <property type="entry name" value="T2SSF"/>
    <property type="match status" value="2"/>
</dbReference>
<dbReference type="InterPro" id="IPR003004">
    <property type="entry name" value="GspF/PilC"/>
</dbReference>
<gene>
    <name evidence="11" type="ORF">NPRO_05510</name>
</gene>
<keyword evidence="5 9" id="KW-0812">Transmembrane</keyword>
<accession>A0A809S374</accession>
<dbReference type="Proteomes" id="UP000662873">
    <property type="component" value="Chromosome"/>
</dbReference>
<feature type="transmembrane region" description="Helical" evidence="9">
    <location>
        <begin position="237"/>
        <end position="256"/>
    </location>
</feature>
<dbReference type="PANTHER" id="PTHR30012">
    <property type="entry name" value="GENERAL SECRETION PATHWAY PROTEIN"/>
    <property type="match status" value="1"/>
</dbReference>
<feature type="transmembrane region" description="Helical" evidence="9">
    <location>
        <begin position="387"/>
        <end position="412"/>
    </location>
</feature>
<name>A0A809S374_9BACT</name>